<dbReference type="Pfam" id="PF00753">
    <property type="entry name" value="Lactamase_B"/>
    <property type="match status" value="1"/>
</dbReference>
<feature type="domain" description="Metallo-beta-lactamase" evidence="1">
    <location>
        <begin position="23"/>
        <end position="248"/>
    </location>
</feature>
<dbReference type="InterPro" id="IPR036866">
    <property type="entry name" value="RibonucZ/Hydroxyglut_hydro"/>
</dbReference>
<accession>M1E4N8</accession>
<dbReference type="InterPro" id="IPR041712">
    <property type="entry name" value="DHPS-like_MBL-fold"/>
</dbReference>
<dbReference type="RefSeq" id="WP_013756069.1">
    <property type="nucleotide sequence ID" value="NC_015499.1"/>
</dbReference>
<name>M1E4N8_9BACT</name>
<organism evidence="2 3">
    <name type="scientific">Thermodesulfobium narugense DSM 14796</name>
    <dbReference type="NCBI Taxonomy" id="747365"/>
    <lineage>
        <taxon>Bacteria</taxon>
        <taxon>Pseudomonadati</taxon>
        <taxon>Thermodesulfobiota</taxon>
        <taxon>Thermodesulfobiia</taxon>
        <taxon>Thermodesulfobiales</taxon>
        <taxon>Thermodesulfobiaceae</taxon>
        <taxon>Thermodesulfobium</taxon>
    </lineage>
</organism>
<dbReference type="KEGG" id="tnr:Thena_0708"/>
<dbReference type="InterPro" id="IPR052926">
    <property type="entry name" value="Metallo-beta-lactamase_dom"/>
</dbReference>
<keyword evidence="3" id="KW-1185">Reference proteome</keyword>
<evidence type="ECO:0000313" key="3">
    <source>
        <dbReference type="Proteomes" id="UP000011765"/>
    </source>
</evidence>
<dbReference type="AlphaFoldDB" id="M1E4N8"/>
<dbReference type="STRING" id="747365.Thena_0708"/>
<evidence type="ECO:0000313" key="2">
    <source>
        <dbReference type="EMBL" id="AEE14342.1"/>
    </source>
</evidence>
<dbReference type="EMBL" id="CP002690">
    <property type="protein sequence ID" value="AEE14342.1"/>
    <property type="molecule type" value="Genomic_DNA"/>
</dbReference>
<gene>
    <name evidence="2" type="ORF">Thena_0708</name>
</gene>
<evidence type="ECO:0000259" key="1">
    <source>
        <dbReference type="SMART" id="SM00849"/>
    </source>
</evidence>
<dbReference type="Proteomes" id="UP000011765">
    <property type="component" value="Chromosome"/>
</dbReference>
<dbReference type="Gene3D" id="3.60.15.10">
    <property type="entry name" value="Ribonuclease Z/Hydroxyacylglutathione hydrolase-like"/>
    <property type="match status" value="1"/>
</dbReference>
<sequence length="278" mass="30367">MKITIVMDNCVHAPTPYSFKAEHGMSILINISNKLILFDTGQSGSIIHNLSLLGVNPKDLDMIVLSHGHYDHTGGLLSILGNARKKIPVFLHKDAFLNRYSLAGEKKFHIGIPYSKKYLESLGANFVFVEEILEIVPGLFLSGTIERKTDYEKGDSNLVIEKDGKSVKDPILDDMALYAIKDNGLIALTGCAHAGIINIIRYGFKLLKTNKLYAIVGGTHLGPADPVQRENTISDLLDAKPTIVAANHCTGFSMMAKLKDSFGDSFIAAFVGTEIDFS</sequence>
<dbReference type="PANTHER" id="PTHR13754">
    <property type="entry name" value="METALLO-BETA-LACTAMASE SUPERFAMILY PROTEIN"/>
    <property type="match status" value="1"/>
</dbReference>
<dbReference type="PANTHER" id="PTHR13754:SF13">
    <property type="entry name" value="METALLO-BETA-LACTAMASE SUPERFAMILY PROTEIN (AFU_ORTHOLOGUE AFUA_3G07630)"/>
    <property type="match status" value="1"/>
</dbReference>
<dbReference type="HOGENOM" id="CLU_036012_0_0_9"/>
<protein>
    <submittedName>
        <fullName evidence="2">Beta-lactamase domain protein</fullName>
    </submittedName>
</protein>
<proteinExistence type="predicted"/>
<dbReference type="eggNOG" id="COG1237">
    <property type="taxonomic scope" value="Bacteria"/>
</dbReference>
<reference evidence="2 3" key="1">
    <citation type="submission" date="2011-04" db="EMBL/GenBank/DDBJ databases">
        <title>The complete genome of Thermodesulfobium narugense DSM 14796.</title>
        <authorList>
            <consortium name="US DOE Joint Genome Institute (JGI-PGF)"/>
            <person name="Lucas S."/>
            <person name="Han J."/>
            <person name="Lapidus A."/>
            <person name="Bruce D."/>
            <person name="Goodwin L."/>
            <person name="Pitluck S."/>
            <person name="Peters L."/>
            <person name="Kyrpides N."/>
            <person name="Mavromatis K."/>
            <person name="Pagani I."/>
            <person name="Ivanova N."/>
            <person name="Ovchinnikova G."/>
            <person name="Zhang X."/>
            <person name="Saunders L."/>
            <person name="Detter J.C."/>
            <person name="Tapia R."/>
            <person name="Han C."/>
            <person name="Land M."/>
            <person name="Hauser L."/>
            <person name="Markowitz V."/>
            <person name="Cheng J.-F."/>
            <person name="Hugenholtz P."/>
            <person name="Woyke T."/>
            <person name="Wu D."/>
            <person name="Spring S."/>
            <person name="Schroeder M."/>
            <person name="Brambilla E."/>
            <person name="Klenk H.-P."/>
            <person name="Eisen J.A."/>
        </authorList>
    </citation>
    <scope>NUCLEOTIDE SEQUENCE [LARGE SCALE GENOMIC DNA]</scope>
    <source>
        <strain evidence="2 3">DSM 14796</strain>
    </source>
</reference>
<dbReference type="CDD" id="cd07713">
    <property type="entry name" value="DHPS-like_MBL-fold"/>
    <property type="match status" value="1"/>
</dbReference>
<dbReference type="InterPro" id="IPR001279">
    <property type="entry name" value="Metallo-B-lactamas"/>
</dbReference>
<dbReference type="SUPFAM" id="SSF56281">
    <property type="entry name" value="Metallo-hydrolase/oxidoreductase"/>
    <property type="match status" value="1"/>
</dbReference>
<dbReference type="OrthoDB" id="9803916at2"/>
<dbReference type="SMART" id="SM00849">
    <property type="entry name" value="Lactamase_B"/>
    <property type="match status" value="1"/>
</dbReference>
<dbReference type="GO" id="GO:0016740">
    <property type="term" value="F:transferase activity"/>
    <property type="evidence" value="ECO:0007669"/>
    <property type="project" value="TreeGrafter"/>
</dbReference>